<dbReference type="RefSeq" id="WP_058774539.1">
    <property type="nucleotide sequence ID" value="NZ_LDSD01000024.1"/>
</dbReference>
<dbReference type="InterPro" id="IPR050834">
    <property type="entry name" value="Glycosyltransf_2"/>
</dbReference>
<dbReference type="InterPro" id="IPR001173">
    <property type="entry name" value="Glyco_trans_2-like"/>
</dbReference>
<evidence type="ECO:0000259" key="1">
    <source>
        <dbReference type="Pfam" id="PF00535"/>
    </source>
</evidence>
<dbReference type="EMBL" id="LDSE01000033">
    <property type="protein sequence ID" value="KTS66086.1"/>
    <property type="molecule type" value="Genomic_DNA"/>
</dbReference>
<evidence type="ECO:0000313" key="2">
    <source>
        <dbReference type="EMBL" id="KTS66086.1"/>
    </source>
</evidence>
<protein>
    <recommendedName>
        <fullName evidence="1">Glycosyltransferase 2-like domain-containing protein</fullName>
    </recommendedName>
</protein>
<organism evidence="2 3">
    <name type="scientific">Pantoea dispersa</name>
    <dbReference type="NCBI Taxonomy" id="59814"/>
    <lineage>
        <taxon>Bacteria</taxon>
        <taxon>Pseudomonadati</taxon>
        <taxon>Pseudomonadota</taxon>
        <taxon>Gammaproteobacteria</taxon>
        <taxon>Enterobacterales</taxon>
        <taxon>Erwiniaceae</taxon>
        <taxon>Pantoea</taxon>
    </lineage>
</organism>
<dbReference type="PANTHER" id="PTHR43685">
    <property type="entry name" value="GLYCOSYLTRANSFERASE"/>
    <property type="match status" value="1"/>
</dbReference>
<dbReference type="Pfam" id="PF00535">
    <property type="entry name" value="Glycos_transf_2"/>
    <property type="match status" value="1"/>
</dbReference>
<dbReference type="Gene3D" id="3.90.550.10">
    <property type="entry name" value="Spore Coat Polysaccharide Biosynthesis Protein SpsA, Chain A"/>
    <property type="match status" value="3"/>
</dbReference>
<dbReference type="SUPFAM" id="SSF53448">
    <property type="entry name" value="Nucleotide-diphospho-sugar transferases"/>
    <property type="match status" value="3"/>
</dbReference>
<name>A0A8E1V7K8_9GAMM</name>
<reference evidence="2 3" key="1">
    <citation type="journal article" date="2016" name="Front. Microbiol.">
        <title>Genomic Resource of Rice Seed Associated Bacteria.</title>
        <authorList>
            <person name="Midha S."/>
            <person name="Bansal K."/>
            <person name="Sharma S."/>
            <person name="Kumar N."/>
            <person name="Patil P.P."/>
            <person name="Chaudhry V."/>
            <person name="Patil P.B."/>
        </authorList>
    </citation>
    <scope>NUCLEOTIDE SEQUENCE [LARGE SCALE GENOMIC DNA]</scope>
    <source>
        <strain evidence="2 3">SA3</strain>
    </source>
</reference>
<feature type="domain" description="Glycosyltransferase 2-like" evidence="1">
    <location>
        <begin position="8"/>
        <end position="182"/>
    </location>
</feature>
<evidence type="ECO:0000313" key="3">
    <source>
        <dbReference type="Proteomes" id="UP000071979"/>
    </source>
</evidence>
<dbReference type="InterPro" id="IPR029044">
    <property type="entry name" value="Nucleotide-diphossugar_trans"/>
</dbReference>
<proteinExistence type="predicted"/>
<accession>A0A8E1V7K8</accession>
<comment type="caution">
    <text evidence="2">The sequence shown here is derived from an EMBL/GenBank/DDBJ whole genome shotgun (WGS) entry which is preliminary data.</text>
</comment>
<dbReference type="Pfam" id="PF13641">
    <property type="entry name" value="Glyco_tranf_2_3"/>
    <property type="match status" value="1"/>
</dbReference>
<gene>
    <name evidence="2" type="ORF">SA3R_19085</name>
</gene>
<dbReference type="SUPFAM" id="SSF53756">
    <property type="entry name" value="UDP-Glycosyltransferase/glycogen phosphorylase"/>
    <property type="match status" value="1"/>
</dbReference>
<dbReference type="AlphaFoldDB" id="A0A8E1V7K8"/>
<dbReference type="Gene3D" id="3.40.50.2000">
    <property type="entry name" value="Glycogen Phosphorylase B"/>
    <property type="match status" value="1"/>
</dbReference>
<dbReference type="CDD" id="cd00761">
    <property type="entry name" value="Glyco_tranf_GTA_type"/>
    <property type="match status" value="1"/>
</dbReference>
<dbReference type="Proteomes" id="UP000071979">
    <property type="component" value="Unassembled WGS sequence"/>
</dbReference>
<sequence length="1170" mass="132369">MNANALVSIIIPAYKATWFELALKSALAQDYPHCEIIIGDDCPDAKIEDIVSAYQVNSKFPIYYQHHHPALGEIANLSQAIRRAKGEYVKFLYDDDVLLPQAVSQLVAALSQVPQAVMATARRNRIDSVGKAMADEIYSVSPVLEDTIFHGQDMARWQADFLNNFIGEPSAVLVRSAALRKLVDEPRELHALLDEGLPFIADLVIYLRLLRHGHLIYLPQVLAQIRISREQTSQEARLDGNIASQSHQRFPEEIKKLGWYDEQLPQGWIRHATLRSQQDFQPFDLTTALQNARVESHFAEWFRQRTLRPIEQQLIAQHLASQPVARIAVVIDVRDATETEWLLTQASLDVAVAGLSLLPVVLAAPYQSFIPASVQRIDVRDNQVVAALNTLTEEGHFDWLIVLRAGSQLYTSGLQALGTVLPEVGHCQLIYADEVYPVNGRPVGASFRPDFNLDLLLSNPSRMACHWLFRREFLQQTGGFATHWPGCFELDMILRTIESQPFNVIGHLAEPLVQTASLRQPVDEERALIRTHLQHRGYAQAEVSLSPHNVYQLHYGHPQSAPVSIIVLVSNHLANLVSCVTSLMEKTASQNYELLLVSAQGGSAAQDEWLRGIAEIDPARIRTLQIEGGFHRARMVNAAAAVARGDYLLLLSSDLAMLDNSWLENLLNHAQRPEVAIVGARQIYANGQVRHAGYVLGINGLVGEPFYGESHETAGHMARLQADQNYSAVSGDLMMVRTEVFRAVEGLDETLQHFDDVDFCLRVREAGLMTVWTPYVRMLRQVNPELTIDTQSRSQEEDRQLQKWQAIVTQDPAYNPNLTLNNINFSVSSDSELTWRPLSWRPLPVVMPFMADFAGCGYYRIIKPYEAMRDAGLVDGKLSSTLINVAELNRFAPDSLIFQRRIDAEFHEWLEKVSKHTQAFIIYELDDYLPNIPLKNHHRSQFGNDVKKLMRRSLSYMDRFVVSTEPLAEAFADMHHDIVVRKNRLSHDWWGKLQSLRNQGKKPRVGWAGGSSHTGDLEMIVDVVRHFANDVEWVFFGMCPPKLRPFIHEYHHGVEIERYPAKLASLNLDLALAPVEDNFFNTCKSNLRLMEYGACGIPVICSDVACYRGDLTVTRVKNRHKDWVDAINMHLLDPAASAQMGARLQQEIRQDWMLEGENLQSWSQAWTLKR</sequence>
<dbReference type="PANTHER" id="PTHR43685:SF2">
    <property type="entry name" value="GLYCOSYLTRANSFERASE 2-LIKE DOMAIN-CONTAINING PROTEIN"/>
    <property type="match status" value="1"/>
</dbReference>